<keyword evidence="2" id="KW-1185">Reference proteome</keyword>
<dbReference type="RefSeq" id="WP_250922047.1">
    <property type="nucleotide sequence ID" value="NZ_JAMQAW010000032.1"/>
</dbReference>
<dbReference type="EMBL" id="JAMQAW010000032">
    <property type="protein sequence ID" value="MCM2391721.1"/>
    <property type="molecule type" value="Genomic_DNA"/>
</dbReference>
<dbReference type="Proteomes" id="UP001431429">
    <property type="component" value="Unassembled WGS sequence"/>
</dbReference>
<evidence type="ECO:0000313" key="1">
    <source>
        <dbReference type="EMBL" id="MCM2391721.1"/>
    </source>
</evidence>
<dbReference type="Pfam" id="PF21448">
    <property type="entry name" value="DNMK"/>
    <property type="match status" value="1"/>
</dbReference>
<proteinExistence type="predicted"/>
<dbReference type="InterPro" id="IPR027417">
    <property type="entry name" value="P-loop_NTPase"/>
</dbReference>
<organism evidence="1 2">
    <name type="scientific">Streptomyces albipurpureus</name>
    <dbReference type="NCBI Taxonomy" id="2897419"/>
    <lineage>
        <taxon>Bacteria</taxon>
        <taxon>Bacillati</taxon>
        <taxon>Actinomycetota</taxon>
        <taxon>Actinomycetes</taxon>
        <taxon>Kitasatosporales</taxon>
        <taxon>Streptomycetaceae</taxon>
        <taxon>Streptomyces</taxon>
    </lineage>
</organism>
<comment type="caution">
    <text evidence="1">The sequence shown here is derived from an EMBL/GenBank/DDBJ whole genome shotgun (WGS) entry which is preliminary data.</text>
</comment>
<dbReference type="Gene3D" id="3.40.50.300">
    <property type="entry name" value="P-loop containing nucleotide triphosphate hydrolases"/>
    <property type="match status" value="1"/>
</dbReference>
<dbReference type="InterPro" id="IPR048444">
    <property type="entry name" value="DNMK"/>
</dbReference>
<accession>A0ABT0UX25</accession>
<gene>
    <name evidence="1" type="ORF">NBG84_26130</name>
</gene>
<evidence type="ECO:0008006" key="3">
    <source>
        <dbReference type="Google" id="ProtNLM"/>
    </source>
</evidence>
<reference evidence="1" key="1">
    <citation type="submission" date="2022-06" db="EMBL/GenBank/DDBJ databases">
        <title>Genome public.</title>
        <authorList>
            <person name="Sun Q."/>
        </authorList>
    </citation>
    <scope>NUCLEOTIDE SEQUENCE</scope>
    <source>
        <strain evidence="1">CWNU-1</strain>
    </source>
</reference>
<name>A0ABT0UX25_9ACTN</name>
<dbReference type="SUPFAM" id="SSF52540">
    <property type="entry name" value="P-loop containing nucleoside triphosphate hydrolases"/>
    <property type="match status" value="1"/>
</dbReference>
<evidence type="ECO:0000313" key="2">
    <source>
        <dbReference type="Proteomes" id="UP001431429"/>
    </source>
</evidence>
<protein>
    <recommendedName>
        <fullName evidence="3">Deoxynucleoside monophosphate kinase</fullName>
    </recommendedName>
</protein>
<sequence>MGNIGIIGRARTGKDTAGQWLIDNRGYRRVAFADPLKEAALNLDPLIEQIDMAFLGVDERPDVRLSDLVGSYGWEESKEVPEVRRLLQELGASIRAIDEVFWLRTALKNVTAANENGTPCVITDVRYPNEAVALKRAGFHLVYIDRPDVPHLDHESEGALTAEDADHVIPNTTDVPTFLLLVESVADRITDIESRRHYGRSYT</sequence>